<feature type="transmembrane region" description="Helical" evidence="2">
    <location>
        <begin position="305"/>
        <end position="328"/>
    </location>
</feature>
<feature type="transmembrane region" description="Helical" evidence="2">
    <location>
        <begin position="12"/>
        <end position="32"/>
    </location>
</feature>
<dbReference type="SMART" id="SM00331">
    <property type="entry name" value="PP2C_SIG"/>
    <property type="match status" value="1"/>
</dbReference>
<dbReference type="InterPro" id="IPR003660">
    <property type="entry name" value="HAMP_dom"/>
</dbReference>
<protein>
    <submittedName>
        <fullName evidence="5">IcfG protein</fullName>
    </submittedName>
</protein>
<dbReference type="Proteomes" id="UP001317705">
    <property type="component" value="Chromosome"/>
</dbReference>
<dbReference type="Pfam" id="PF00672">
    <property type="entry name" value="HAMP"/>
    <property type="match status" value="1"/>
</dbReference>
<evidence type="ECO:0000313" key="5">
    <source>
        <dbReference type="EMBL" id="BDV42171.1"/>
    </source>
</evidence>
<dbReference type="RefSeq" id="WP_282002455.1">
    <property type="nucleotide sequence ID" value="NZ_AP027151.1"/>
</dbReference>
<evidence type="ECO:0000313" key="6">
    <source>
        <dbReference type="Proteomes" id="UP001317705"/>
    </source>
</evidence>
<evidence type="ECO:0000259" key="4">
    <source>
        <dbReference type="PROSITE" id="PS51746"/>
    </source>
</evidence>
<keyword evidence="2" id="KW-0812">Transmembrane</keyword>
<feature type="domain" description="PPM-type phosphatase" evidence="4">
    <location>
        <begin position="421"/>
        <end position="636"/>
    </location>
</feature>
<dbReference type="CDD" id="cd12912">
    <property type="entry name" value="PDC2_MCP_like"/>
    <property type="match status" value="1"/>
</dbReference>
<evidence type="ECO:0000259" key="3">
    <source>
        <dbReference type="PROSITE" id="PS50885"/>
    </source>
</evidence>
<dbReference type="CDD" id="cd12913">
    <property type="entry name" value="PDC1_MCP_like"/>
    <property type="match status" value="1"/>
</dbReference>
<reference evidence="5 6" key="1">
    <citation type="submission" date="2022-12" db="EMBL/GenBank/DDBJ databases">
        <title>Polyphasic characterization of Geotalea uranireducens NIT-SL11 newly isolated from a complex of sewage sludge and microbially reduced graphene oxide.</title>
        <authorList>
            <person name="Xie L."/>
            <person name="Yoshida N."/>
            <person name="Meng L."/>
        </authorList>
    </citation>
    <scope>NUCLEOTIDE SEQUENCE [LARGE SCALE GENOMIC DNA]</scope>
    <source>
        <strain evidence="5 6">NIT-SL11</strain>
    </source>
</reference>
<keyword evidence="1" id="KW-0378">Hydrolase</keyword>
<dbReference type="Gene3D" id="3.60.40.10">
    <property type="entry name" value="PPM-type phosphatase domain"/>
    <property type="match status" value="1"/>
</dbReference>
<keyword evidence="2" id="KW-0472">Membrane</keyword>
<dbReference type="SUPFAM" id="SSF81606">
    <property type="entry name" value="PP2C-like"/>
    <property type="match status" value="1"/>
</dbReference>
<keyword evidence="6" id="KW-1185">Reference proteome</keyword>
<dbReference type="Pfam" id="PF22673">
    <property type="entry name" value="MCP-like_PDC_1"/>
    <property type="match status" value="1"/>
</dbReference>
<dbReference type="SMART" id="SM00304">
    <property type="entry name" value="HAMP"/>
    <property type="match status" value="1"/>
</dbReference>
<dbReference type="SUPFAM" id="SSF158472">
    <property type="entry name" value="HAMP domain-like"/>
    <property type="match status" value="1"/>
</dbReference>
<accession>A0ABN6VSM0</accession>
<organism evidence="5 6">
    <name type="scientific">Geotalea uraniireducens</name>
    <dbReference type="NCBI Taxonomy" id="351604"/>
    <lineage>
        <taxon>Bacteria</taxon>
        <taxon>Pseudomonadati</taxon>
        <taxon>Thermodesulfobacteriota</taxon>
        <taxon>Desulfuromonadia</taxon>
        <taxon>Geobacterales</taxon>
        <taxon>Geobacteraceae</taxon>
        <taxon>Geotalea</taxon>
    </lineage>
</organism>
<dbReference type="Gene3D" id="6.10.340.10">
    <property type="match status" value="1"/>
</dbReference>
<dbReference type="CDD" id="cd06225">
    <property type="entry name" value="HAMP"/>
    <property type="match status" value="1"/>
</dbReference>
<evidence type="ECO:0000256" key="2">
    <source>
        <dbReference type="SAM" id="Phobius"/>
    </source>
</evidence>
<dbReference type="Gene3D" id="3.30.450.20">
    <property type="entry name" value="PAS domain"/>
    <property type="match status" value="2"/>
</dbReference>
<dbReference type="PANTHER" id="PTHR43156">
    <property type="entry name" value="STAGE II SPORULATION PROTEIN E-RELATED"/>
    <property type="match status" value="1"/>
</dbReference>
<dbReference type="PANTHER" id="PTHR43156:SF2">
    <property type="entry name" value="STAGE II SPORULATION PROTEIN E"/>
    <property type="match status" value="1"/>
</dbReference>
<dbReference type="Pfam" id="PF07228">
    <property type="entry name" value="SpoIIE"/>
    <property type="match status" value="1"/>
</dbReference>
<sequence>MPVTRSIAFKLILVFSVCSTLIFAVTLGYNYYRSRLLLEKGLQESARDVVRSSVNRVETVLASVAKVNEGTALALETGSYREEEIFALLRSTVERNSEVYGACAAFEPNGNPPARPPFAPYFYKNRGRIVYVPEDSYDYLRQDWYQIARELGRQEWTEPYFDVGGGNILMTSCSTPFYSGVDKNRRLRGVVTVDVSLQWLTQLVGSIKVLKTGYAFLLSRNGAILTHPNAAMIMNESIFSLAETNHNPRLREIGRRMIRGEEGFIPYTDLQGVESWMYYAPVPSTGWTLAVVFPKAEFLAEVRSLSITMAAMGLAGILLLTVAVVFIARSITTPLRGLAAATEVIASGDFDAELPPVRTRDEVGMLAQAFFTMRDSLKEYIRQLTETTAAKERIQSELKVATDIQASLLPRTFPAFPNRPEVDIFAVMDPAKEVGGDFYDFFFVDDRHLCFLIADVSDKGVPAALYMMVAKTLLKTEALRGIPPDEILTRVNDLLAPDNENCMFVTVFCAVLDTVSGELTIANAGHNPPLLCTAERGVEFMALPPGFVLVPMADMKYEARSLALRPHDVILLYTDGVTEAKNREAAMFGEERLREAFAGRAGESTTTIVHAIREEVRRFANETPQSDDITVLALRFTGACPLPKKNDA</sequence>
<dbReference type="EMBL" id="AP027151">
    <property type="protein sequence ID" value="BDV42171.1"/>
    <property type="molecule type" value="Genomic_DNA"/>
</dbReference>
<gene>
    <name evidence="5" type="primary">icfG</name>
    <name evidence="5" type="ORF">GURASL_10940</name>
</gene>
<dbReference type="InterPro" id="IPR036457">
    <property type="entry name" value="PPM-type-like_dom_sf"/>
</dbReference>
<proteinExistence type="predicted"/>
<feature type="domain" description="HAMP" evidence="3">
    <location>
        <begin position="329"/>
        <end position="382"/>
    </location>
</feature>
<name>A0ABN6VSM0_9BACT</name>
<evidence type="ECO:0000256" key="1">
    <source>
        <dbReference type="ARBA" id="ARBA00022801"/>
    </source>
</evidence>
<dbReference type="InterPro" id="IPR001932">
    <property type="entry name" value="PPM-type_phosphatase-like_dom"/>
</dbReference>
<keyword evidence="2" id="KW-1133">Transmembrane helix</keyword>
<dbReference type="InterPro" id="IPR052016">
    <property type="entry name" value="Bact_Sigma-Reg"/>
</dbReference>
<dbReference type="PROSITE" id="PS51746">
    <property type="entry name" value="PPM_2"/>
    <property type="match status" value="1"/>
</dbReference>
<dbReference type="PROSITE" id="PS50885">
    <property type="entry name" value="HAMP"/>
    <property type="match status" value="1"/>
</dbReference>